<dbReference type="SUPFAM" id="SSF56112">
    <property type="entry name" value="Protein kinase-like (PK-like)"/>
    <property type="match status" value="1"/>
</dbReference>
<feature type="domain" description="ABC1 atypical kinase-like" evidence="3">
    <location>
        <begin position="207"/>
        <end position="521"/>
    </location>
</feature>
<dbReference type="RefSeq" id="XP_028462495.1">
    <property type="nucleotide sequence ID" value="XM_028610981.1"/>
</dbReference>
<accession>A0A3N2PJK0</accession>
<protein>
    <submittedName>
        <fullName evidence="4">ABC1-domain-containing protein</fullName>
    </submittedName>
</protein>
<keyword evidence="5" id="KW-1185">Reference proteome</keyword>
<evidence type="ECO:0000313" key="4">
    <source>
        <dbReference type="EMBL" id="ROT34689.1"/>
    </source>
</evidence>
<dbReference type="STRING" id="1314773.A0A3N2PJK0"/>
<dbReference type="Proteomes" id="UP000272025">
    <property type="component" value="Unassembled WGS sequence"/>
</dbReference>
<dbReference type="EMBL" id="ML119066">
    <property type="protein sequence ID" value="ROT34689.1"/>
    <property type="molecule type" value="Genomic_DNA"/>
</dbReference>
<dbReference type="OrthoDB" id="427480at2759"/>
<dbReference type="InterPro" id="IPR011009">
    <property type="entry name" value="Kinase-like_dom_sf"/>
</dbReference>
<dbReference type="PANTHER" id="PTHR43173">
    <property type="entry name" value="ABC1 FAMILY PROTEIN"/>
    <property type="match status" value="1"/>
</dbReference>
<evidence type="ECO:0000313" key="5">
    <source>
        <dbReference type="Proteomes" id="UP000272025"/>
    </source>
</evidence>
<dbReference type="InterPro" id="IPR045307">
    <property type="entry name" value="ADCK1_dom"/>
</dbReference>
<dbReference type="AlphaFoldDB" id="A0A3N2PJK0"/>
<dbReference type="Pfam" id="PF03109">
    <property type="entry name" value="ABC1"/>
    <property type="match status" value="1"/>
</dbReference>
<evidence type="ECO:0000259" key="3">
    <source>
        <dbReference type="Pfam" id="PF03109"/>
    </source>
</evidence>
<dbReference type="InterPro" id="IPR004147">
    <property type="entry name" value="ABC1_dom"/>
</dbReference>
<reference evidence="4 5" key="1">
    <citation type="journal article" date="2018" name="Mol. Ecol.">
        <title>The obligate alkalophilic soda-lake fungus Sodiomyces alkalinus has shifted to a protein diet.</title>
        <authorList>
            <person name="Grum-Grzhimaylo A.A."/>
            <person name="Falkoski D.L."/>
            <person name="van den Heuvel J."/>
            <person name="Valero-Jimenez C.A."/>
            <person name="Min B."/>
            <person name="Choi I.G."/>
            <person name="Lipzen A."/>
            <person name="Daum C.G."/>
            <person name="Aanen D.K."/>
            <person name="Tsang A."/>
            <person name="Henrissat B."/>
            <person name="Bilanenko E.N."/>
            <person name="de Vries R.P."/>
            <person name="van Kan J.A.L."/>
            <person name="Grigoriev I.V."/>
            <person name="Debets A.J.M."/>
        </authorList>
    </citation>
    <scope>NUCLEOTIDE SEQUENCE [LARGE SCALE GENOMIC DNA]</scope>
    <source>
        <strain evidence="4 5">F11</strain>
    </source>
</reference>
<proteinExistence type="inferred from homology"/>
<dbReference type="InterPro" id="IPR051130">
    <property type="entry name" value="Mito_struct-func_regulator"/>
</dbReference>
<name>A0A3N2PJK0_SODAK</name>
<feature type="region of interest" description="Disordered" evidence="2">
    <location>
        <begin position="59"/>
        <end position="92"/>
    </location>
</feature>
<gene>
    <name evidence="4" type="ORF">SODALDRAFT_329551</name>
</gene>
<dbReference type="GeneID" id="39579459"/>
<evidence type="ECO:0000256" key="2">
    <source>
        <dbReference type="SAM" id="MobiDB-lite"/>
    </source>
</evidence>
<evidence type="ECO:0000256" key="1">
    <source>
        <dbReference type="ARBA" id="ARBA00009670"/>
    </source>
</evidence>
<comment type="similarity">
    <text evidence="1">Belongs to the protein kinase superfamily. ADCK protein kinase family.</text>
</comment>
<dbReference type="PANTHER" id="PTHR43173:SF37">
    <property type="entry name" value="ABC1 FAMILY PROTEIN C10F6.14C"/>
    <property type="match status" value="1"/>
</dbReference>
<sequence length="700" mass="79262">MGASCLAISTTTSFRSSIALHPSTSRHVSTLSTYSAISSLTSSRLSLTRTDRFPRAARLRLPSQQQTRSFQGPGGAFQPLQPPSPSSLGAPKAARTYTRPRKLLRRLLILSFALGTLYAVDRYAYSSGIGRSLRTFGIGLLVAADYKLNFRPDPWFGDSITDVHRRNAERIFHLLRVNGGLYLKMGQAIAMQSAIMPPEFQRMFSRMFDDAPQGPWSDVEAVIREDFGGRSPEEVFGVSFSGEQPGKGLMERRARASASVAQVHWARLPDGREVAIKIQKREIAKQISWDLWAFKTVTWVYSKWFDLPLYSLVPFITERLELETDFENEARNSETMRRLVEGERGLRGRVYVPNVYPELSSKRVLTAEWIEGVRLWDKEGITGRWLGGRANGSPGAQGAALHPETDMEAARRELRARPYAERLKPERTEWKGRRGRGGLGLSTKDVMTTMVDLFSAQIFKWGVVHCDPHPGNLFVRRKPGGQAELVLIDHGLYVYMKPDFRRQYGQFWKALMTFDNATITRVAAEWGIRAADIFASATLLRPYEGGDSSTRKGILKGLEGATPAERQYAMQQKMKQGIREMLGDEEKWPKELIFIGRNMRIVQANNQHLGSPVNRVKMMGEWASRSLFEDRALPLGSRLGNAWRHVLFKLVMLASDVAFYFFRLRQWLGRGGGMEDEMEKRMKVMAQDYGIELQQDVFEG</sequence>
<dbReference type="CDD" id="cd13969">
    <property type="entry name" value="ADCK1-like"/>
    <property type="match status" value="1"/>
</dbReference>
<organism evidence="4 5">
    <name type="scientific">Sodiomyces alkalinus (strain CBS 110278 / VKM F-3762 / F11)</name>
    <name type="common">Alkaliphilic filamentous fungus</name>
    <dbReference type="NCBI Taxonomy" id="1314773"/>
    <lineage>
        <taxon>Eukaryota</taxon>
        <taxon>Fungi</taxon>
        <taxon>Dikarya</taxon>
        <taxon>Ascomycota</taxon>
        <taxon>Pezizomycotina</taxon>
        <taxon>Sordariomycetes</taxon>
        <taxon>Hypocreomycetidae</taxon>
        <taxon>Glomerellales</taxon>
        <taxon>Plectosphaerellaceae</taxon>
        <taxon>Sodiomyces</taxon>
    </lineage>
</organism>